<evidence type="ECO:0000313" key="5">
    <source>
        <dbReference type="EMBL" id="KTG10401.1"/>
    </source>
</evidence>
<evidence type="ECO:0000256" key="2">
    <source>
        <dbReference type="ARBA" id="ARBA00023163"/>
    </source>
</evidence>
<name>A0A0W1RAM5_9EURY</name>
<dbReference type="PANTHER" id="PTHR34236">
    <property type="entry name" value="DIMETHYL SULFOXIDE REDUCTASE TRANSCRIPTIONAL ACTIVATOR"/>
    <property type="match status" value="1"/>
</dbReference>
<evidence type="ECO:0000313" key="6">
    <source>
        <dbReference type="Proteomes" id="UP000054387"/>
    </source>
</evidence>
<gene>
    <name evidence="5" type="ORF">AUR64_12605</name>
</gene>
<dbReference type="RefSeq" id="WP_058581754.1">
    <property type="nucleotide sequence ID" value="NZ_LOPU01000018.1"/>
</dbReference>
<evidence type="ECO:0000256" key="3">
    <source>
        <dbReference type="SAM" id="MobiDB-lite"/>
    </source>
</evidence>
<dbReference type="PANTHER" id="PTHR34236:SF1">
    <property type="entry name" value="DIMETHYL SULFOXIDE REDUCTASE TRANSCRIPTIONAL ACTIVATOR"/>
    <property type="match status" value="1"/>
</dbReference>
<dbReference type="InterPro" id="IPR007050">
    <property type="entry name" value="HTH_bacterioopsin"/>
</dbReference>
<protein>
    <submittedName>
        <fullName evidence="5">Bacterio-opsin activator</fullName>
    </submittedName>
</protein>
<dbReference type="AlphaFoldDB" id="A0A0W1RAM5"/>
<dbReference type="Proteomes" id="UP000054387">
    <property type="component" value="Unassembled WGS sequence"/>
</dbReference>
<dbReference type="EMBL" id="LOPU01000018">
    <property type="protein sequence ID" value="KTG10401.1"/>
    <property type="molecule type" value="Genomic_DNA"/>
</dbReference>
<keyword evidence="6" id="KW-1185">Reference proteome</keyword>
<organism evidence="5 6">
    <name type="scientific">Haloprofundus marisrubri</name>
    <dbReference type="NCBI Taxonomy" id="1514971"/>
    <lineage>
        <taxon>Archaea</taxon>
        <taxon>Methanobacteriati</taxon>
        <taxon>Methanobacteriota</taxon>
        <taxon>Stenosarchaea group</taxon>
        <taxon>Halobacteria</taxon>
        <taxon>Halobacteriales</taxon>
        <taxon>Haloferacaceae</taxon>
        <taxon>Haloprofundus</taxon>
    </lineage>
</organism>
<feature type="domain" description="HTH bat-type" evidence="4">
    <location>
        <begin position="159"/>
        <end position="211"/>
    </location>
</feature>
<keyword evidence="2" id="KW-0804">Transcription</keyword>
<sequence length="225" mass="24952">MTLTTEFVIRSPSLPLVTLADSVPSSQFECVHGLCRERTARVFTVYFDSTDDVSEDDLSTFDEVVETTPLGHASGKDVYQLTIELEDVVADAFAPERFTASQVEPTVVTPDGWYEKKLFQNYSAFNGMRTRCEEYGIGVELVSISQNPPEDDTSSQYGLTDRQQEALTLAIGRGYYESPRQVSSEELAEEMGISQPSMSGLLRRGERQLITSALGSQPQINTLPK</sequence>
<dbReference type="STRING" id="1514971.AUR64_12605"/>
<proteinExistence type="predicted"/>
<keyword evidence="1" id="KW-0805">Transcription regulation</keyword>
<evidence type="ECO:0000256" key="1">
    <source>
        <dbReference type="ARBA" id="ARBA00023015"/>
    </source>
</evidence>
<evidence type="ECO:0000259" key="4">
    <source>
        <dbReference type="Pfam" id="PF04967"/>
    </source>
</evidence>
<dbReference type="OrthoDB" id="202021at2157"/>
<accession>A0A0W1RAM5</accession>
<reference evidence="5 6" key="1">
    <citation type="submission" date="2015-12" db="EMBL/GenBank/DDBJ databases">
        <title>Haloprofundus marisrubri gen. nov., sp. nov., an extremely halophilic archaeon isolated from the Discovery deep brine-seawater interface in the Red Sea.</title>
        <authorList>
            <person name="Zhang G."/>
            <person name="Stingl U."/>
            <person name="Rashid M."/>
        </authorList>
    </citation>
    <scope>NUCLEOTIDE SEQUENCE [LARGE SCALE GENOMIC DNA]</scope>
    <source>
        <strain evidence="5 6">SB9</strain>
    </source>
</reference>
<comment type="caution">
    <text evidence="5">The sequence shown here is derived from an EMBL/GenBank/DDBJ whole genome shotgun (WGS) entry which is preliminary data.</text>
</comment>
<dbReference type="Pfam" id="PF04967">
    <property type="entry name" value="HTH_10"/>
    <property type="match status" value="1"/>
</dbReference>
<feature type="region of interest" description="Disordered" evidence="3">
    <location>
        <begin position="181"/>
        <end position="200"/>
    </location>
</feature>